<dbReference type="Gene3D" id="1.20.910.10">
    <property type="entry name" value="Heme oxygenase-like"/>
    <property type="match status" value="1"/>
</dbReference>
<dbReference type="Pfam" id="PF11251">
    <property type="entry name" value="DUF3050"/>
    <property type="match status" value="1"/>
</dbReference>
<organism evidence="1 2">
    <name type="scientific">Laceyella tengchongensis</name>
    <dbReference type="NCBI Taxonomy" id="574699"/>
    <lineage>
        <taxon>Bacteria</taxon>
        <taxon>Bacillati</taxon>
        <taxon>Bacillota</taxon>
        <taxon>Bacilli</taxon>
        <taxon>Bacillales</taxon>
        <taxon>Thermoactinomycetaceae</taxon>
        <taxon>Laceyella</taxon>
    </lineage>
</organism>
<dbReference type="InterPro" id="IPR016084">
    <property type="entry name" value="Haem_Oase-like_multi-hlx"/>
</dbReference>
<evidence type="ECO:0008006" key="3">
    <source>
        <dbReference type="Google" id="ProtNLM"/>
    </source>
</evidence>
<dbReference type="AlphaFoldDB" id="A0AA45WQ39"/>
<proteinExistence type="predicted"/>
<sequence length="255" mass="29368">MVNAIYSETIQTTREDLLTHPVYTMINSPERIKIFMKHHVFAVWDYMNVLKRLQRQLTSLTIPWIPRAHAEYVRYINEMVLTEEADEDGQGGYASHFEMYIQAMDEAGADITPIQQYVEMVIAGYHPIESLYSSEIPPTVADFVRQSLELSLNGKPHEVAAWFIFGRDDLIPDMFAALLRSLEQQGIHNRFTSYLRRHLAVNGMRNGPLAEKLLQSLCGNDPLKREQAYRIAQSALEARLRLWDGITDEIKRTGL</sequence>
<name>A0AA45WQ39_9BACL</name>
<dbReference type="SUPFAM" id="SSF48613">
    <property type="entry name" value="Heme oxygenase-like"/>
    <property type="match status" value="1"/>
</dbReference>
<gene>
    <name evidence="1" type="ORF">SAMN06265361_104252</name>
</gene>
<reference evidence="1" key="1">
    <citation type="submission" date="2017-05" db="EMBL/GenBank/DDBJ databases">
        <authorList>
            <person name="Varghese N."/>
            <person name="Submissions S."/>
        </authorList>
    </citation>
    <scope>NUCLEOTIDE SEQUENCE</scope>
    <source>
        <strain evidence="1">DSM 45262</strain>
    </source>
</reference>
<protein>
    <recommendedName>
        <fullName evidence="3">DUF3050 domain-containing protein</fullName>
    </recommendedName>
</protein>
<dbReference type="EMBL" id="FXTU01000004">
    <property type="protein sequence ID" value="SMP23771.1"/>
    <property type="molecule type" value="Genomic_DNA"/>
</dbReference>
<keyword evidence="2" id="KW-1185">Reference proteome</keyword>
<dbReference type="Proteomes" id="UP001157946">
    <property type="component" value="Unassembled WGS sequence"/>
</dbReference>
<accession>A0AA45WQ39</accession>
<evidence type="ECO:0000313" key="1">
    <source>
        <dbReference type="EMBL" id="SMP23771.1"/>
    </source>
</evidence>
<dbReference type="InterPro" id="IPR024423">
    <property type="entry name" value="DUF3050"/>
</dbReference>
<evidence type="ECO:0000313" key="2">
    <source>
        <dbReference type="Proteomes" id="UP001157946"/>
    </source>
</evidence>
<comment type="caution">
    <text evidence="1">The sequence shown here is derived from an EMBL/GenBank/DDBJ whole genome shotgun (WGS) entry which is preliminary data.</text>
</comment>